<dbReference type="NCBIfam" id="TIGR03026">
    <property type="entry name" value="NDP-sugDHase"/>
    <property type="match status" value="1"/>
</dbReference>
<evidence type="ECO:0000256" key="5">
    <source>
        <dbReference type="ARBA" id="ARBA00023027"/>
    </source>
</evidence>
<organism evidence="9 10">
    <name type="scientific">Bisgaard Taxon 45</name>
    <dbReference type="NCBI Taxonomy" id="304289"/>
    <lineage>
        <taxon>Bacteria</taxon>
        <taxon>Pseudomonadati</taxon>
        <taxon>Pseudomonadota</taxon>
        <taxon>Gammaproteobacteria</taxon>
        <taxon>Pasteurellales</taxon>
        <taxon>Pasteurellaceae</taxon>
    </lineage>
</organism>
<evidence type="ECO:0000256" key="4">
    <source>
        <dbReference type="ARBA" id="ARBA00023002"/>
    </source>
</evidence>
<dbReference type="SUPFAM" id="SSF48179">
    <property type="entry name" value="6-phosphogluconate dehydrogenase C-terminal domain-like"/>
    <property type="match status" value="1"/>
</dbReference>
<dbReference type="Pfam" id="PF03721">
    <property type="entry name" value="UDPG_MGDP_dh_N"/>
    <property type="match status" value="1"/>
</dbReference>
<dbReference type="InterPro" id="IPR001732">
    <property type="entry name" value="UDP-Glc/GDP-Man_DH_N"/>
</dbReference>
<dbReference type="InterPro" id="IPR036220">
    <property type="entry name" value="UDP-Glc/GDP-Man_DH_C_sf"/>
</dbReference>
<proteinExistence type="inferred from homology"/>
<gene>
    <name evidence="9" type="ORF">O7M46_00910</name>
</gene>
<dbReference type="InterPro" id="IPR008927">
    <property type="entry name" value="6-PGluconate_DH-like_C_sf"/>
</dbReference>
<comment type="pathway">
    <text evidence="1">Nucleotide-sugar biosynthesis; UDP-alpha-D-glucuronate biosynthesis; UDP-alpha-D-glucuronate from UDP-alpha-D-glucose: step 1/1.</text>
</comment>
<dbReference type="SUPFAM" id="SSF52413">
    <property type="entry name" value="UDP-glucose/GDP-mannose dehydrogenase C-terminal domain"/>
    <property type="match status" value="1"/>
</dbReference>
<dbReference type="InterPro" id="IPR028357">
    <property type="entry name" value="UDPglc_DH_bac"/>
</dbReference>
<dbReference type="PANTHER" id="PTHR43750:SF2">
    <property type="entry name" value="UDP-GLUCOSE 6-DEHYDROGENASE"/>
    <property type="match status" value="1"/>
</dbReference>
<evidence type="ECO:0000256" key="7">
    <source>
        <dbReference type="PIRNR" id="PIRNR000124"/>
    </source>
</evidence>
<dbReference type="InterPro" id="IPR014027">
    <property type="entry name" value="UDP-Glc/GDP-Man_DH_C"/>
</dbReference>
<dbReference type="Gene3D" id="1.10.1040.10">
    <property type="entry name" value="N-(1-d-carboxylethyl)-l-norvaline Dehydrogenase, domain 2"/>
    <property type="match status" value="1"/>
</dbReference>
<comment type="catalytic activity">
    <reaction evidence="6 7">
        <text>UDP-alpha-D-glucose + 2 NAD(+) + H2O = UDP-alpha-D-glucuronate + 2 NADH + 3 H(+)</text>
        <dbReference type="Rhea" id="RHEA:23596"/>
        <dbReference type="ChEBI" id="CHEBI:15377"/>
        <dbReference type="ChEBI" id="CHEBI:15378"/>
        <dbReference type="ChEBI" id="CHEBI:57540"/>
        <dbReference type="ChEBI" id="CHEBI:57945"/>
        <dbReference type="ChEBI" id="CHEBI:58052"/>
        <dbReference type="ChEBI" id="CHEBI:58885"/>
        <dbReference type="EC" id="1.1.1.22"/>
    </reaction>
</comment>
<sequence>MKITIVGAGYVGLSNAILLAQQHDVTLLDVSTEKVHLINNKVSPIRDTEISEYLASKKLHLHATVKEEEAYLGAEYIIIATPTDYDPVTDYFDTRSVEAVLATAIQQNPDAHFVIKSTIPVGFVLRMRRQFNTERIFFSPEFLRESKALYDNLHPSRIVVGDHSDAAKKFAQILRDCSLEPQTPILHTHPTEAESIKLFANTYLALRVAFFNELDSFALTFGLDARQIIEGVSLDPRIGTHYNNPSFGYGGYCLPKDTKQLLANFQDIPQDLISAIVQSNSTRKDFIAHDILKKKPNVVGVYRLTMKAGSDNFRSSSIKGIMRRLSEAGIKILVYEPEYHDDMFFDAILVRDLDSFKQQADIILANRITSELEDVFDKVYTRDLKGSDI</sequence>
<accession>A0ABT9KBT0</accession>
<evidence type="ECO:0000256" key="6">
    <source>
        <dbReference type="ARBA" id="ARBA00047473"/>
    </source>
</evidence>
<dbReference type="EMBL" id="JAQAHH010000001">
    <property type="protein sequence ID" value="MDP9499520.1"/>
    <property type="molecule type" value="Genomic_DNA"/>
</dbReference>
<dbReference type="Pfam" id="PF03720">
    <property type="entry name" value="UDPG_MGDP_dh_C"/>
    <property type="match status" value="1"/>
</dbReference>
<dbReference type="Pfam" id="PF00984">
    <property type="entry name" value="UDPG_MGDP_dh"/>
    <property type="match status" value="1"/>
</dbReference>
<evidence type="ECO:0000313" key="9">
    <source>
        <dbReference type="EMBL" id="MDP9499520.1"/>
    </source>
</evidence>
<feature type="domain" description="UDP-glucose/GDP-mannose dehydrogenase C-terminal" evidence="8">
    <location>
        <begin position="300"/>
        <end position="387"/>
    </location>
</feature>
<dbReference type="InterPro" id="IPR013328">
    <property type="entry name" value="6PGD_dom2"/>
</dbReference>
<dbReference type="InterPro" id="IPR036291">
    <property type="entry name" value="NAD(P)-bd_dom_sf"/>
</dbReference>
<dbReference type="InterPro" id="IPR014026">
    <property type="entry name" value="UDP-Glc/GDP-Man_DH_dimer"/>
</dbReference>
<reference evidence="9 10" key="1">
    <citation type="submission" date="2022-12" db="EMBL/GenBank/DDBJ databases">
        <title>Genome sequence of Pasteurellaceae Bisgaard Taxon 45.</title>
        <authorList>
            <person name="Foggin C."/>
            <person name="Rosen L.E."/>
            <person name="Henton M."/>
            <person name="Buys A."/>
            <person name="Floyd T."/>
            <person name="Turner A.D."/>
            <person name="Tarbin J."/>
            <person name="Lloyd A.S."/>
            <person name="Chaitezvi C."/>
            <person name="Ellis R.J."/>
            <person name="Roberts H.C."/>
            <person name="Dastjerdi A."/>
            <person name="Nunez A."/>
            <person name="Van Vliet A.H."/>
            <person name="Steinbach F."/>
        </authorList>
    </citation>
    <scope>NUCLEOTIDE SEQUENCE [LARGE SCALE GENOMIC DNA]</scope>
    <source>
        <strain evidence="9 10">VF20HR</strain>
    </source>
</reference>
<dbReference type="InterPro" id="IPR017476">
    <property type="entry name" value="UDP-Glc/GDP-Man"/>
</dbReference>
<name>A0ABT9KBT0_9PAST</name>
<keyword evidence="10" id="KW-1185">Reference proteome</keyword>
<comment type="similarity">
    <text evidence="2 7">Belongs to the UDP-glucose/GDP-mannose dehydrogenase family.</text>
</comment>
<evidence type="ECO:0000256" key="1">
    <source>
        <dbReference type="ARBA" id="ARBA00004701"/>
    </source>
</evidence>
<keyword evidence="5 7" id="KW-0520">NAD</keyword>
<dbReference type="PANTHER" id="PTHR43750">
    <property type="entry name" value="UDP-GLUCOSE 6-DEHYDROGENASE TUAD"/>
    <property type="match status" value="1"/>
</dbReference>
<dbReference type="PIRSF" id="PIRSF000124">
    <property type="entry name" value="UDPglc_GDPman_dh"/>
    <property type="match status" value="1"/>
</dbReference>
<dbReference type="PIRSF" id="PIRSF500134">
    <property type="entry name" value="UDPglc_DH_bac"/>
    <property type="match status" value="1"/>
</dbReference>
<evidence type="ECO:0000313" key="10">
    <source>
        <dbReference type="Proteomes" id="UP001224083"/>
    </source>
</evidence>
<protein>
    <recommendedName>
        <fullName evidence="3 7">UDP-glucose 6-dehydrogenase</fullName>
        <ecNumber evidence="3 7">1.1.1.22</ecNumber>
    </recommendedName>
</protein>
<evidence type="ECO:0000259" key="8">
    <source>
        <dbReference type="SMART" id="SM00984"/>
    </source>
</evidence>
<keyword evidence="4 7" id="KW-0560">Oxidoreductase</keyword>
<comment type="caution">
    <text evidence="9">The sequence shown here is derived from an EMBL/GenBank/DDBJ whole genome shotgun (WGS) entry which is preliminary data.</text>
</comment>
<dbReference type="Proteomes" id="UP001224083">
    <property type="component" value="Unassembled WGS sequence"/>
</dbReference>
<dbReference type="EC" id="1.1.1.22" evidence="3 7"/>
<dbReference type="SMART" id="SM00984">
    <property type="entry name" value="UDPG_MGDP_dh_C"/>
    <property type="match status" value="1"/>
</dbReference>
<dbReference type="SUPFAM" id="SSF51735">
    <property type="entry name" value="NAD(P)-binding Rossmann-fold domains"/>
    <property type="match status" value="1"/>
</dbReference>
<evidence type="ECO:0000256" key="2">
    <source>
        <dbReference type="ARBA" id="ARBA00006601"/>
    </source>
</evidence>
<evidence type="ECO:0000256" key="3">
    <source>
        <dbReference type="ARBA" id="ARBA00012954"/>
    </source>
</evidence>
<dbReference type="Gene3D" id="3.40.50.720">
    <property type="entry name" value="NAD(P)-binding Rossmann-like Domain"/>
    <property type="match status" value="2"/>
</dbReference>